<name>A0A380FFQ8_STAGA</name>
<evidence type="ECO:0000313" key="5">
    <source>
        <dbReference type="Proteomes" id="UP000255277"/>
    </source>
</evidence>
<evidence type="ECO:0000313" key="4">
    <source>
        <dbReference type="EMBL" id="SUM33047.1"/>
    </source>
</evidence>
<dbReference type="InterPro" id="IPR011603">
    <property type="entry name" value="2oxoglutarate_DH_E1"/>
</dbReference>
<dbReference type="GO" id="GO:0004591">
    <property type="term" value="F:oxoglutarate dehydrogenase (succinyl-transferring) activity"/>
    <property type="evidence" value="ECO:0007669"/>
    <property type="project" value="UniProtKB-EC"/>
</dbReference>
<dbReference type="EC" id="1.2.4.2" evidence="4"/>
<dbReference type="GO" id="GO:0030976">
    <property type="term" value="F:thiamine pyrophosphate binding"/>
    <property type="evidence" value="ECO:0007669"/>
    <property type="project" value="InterPro"/>
</dbReference>
<dbReference type="PANTHER" id="PTHR23152:SF4">
    <property type="entry name" value="2-OXOADIPATE DEHYDROGENASE COMPLEX COMPONENT E1"/>
    <property type="match status" value="1"/>
</dbReference>
<comment type="cofactor">
    <cofactor evidence="1">
        <name>thiamine diphosphate</name>
        <dbReference type="ChEBI" id="CHEBI:58937"/>
    </cofactor>
</comment>
<keyword evidence="3" id="KW-0786">Thiamine pyrophosphate</keyword>
<dbReference type="EMBL" id="UHDK01000001">
    <property type="protein sequence ID" value="SUM33047.1"/>
    <property type="molecule type" value="Genomic_DNA"/>
</dbReference>
<reference evidence="4 5" key="1">
    <citation type="submission" date="2018-06" db="EMBL/GenBank/DDBJ databases">
        <authorList>
            <consortium name="Pathogen Informatics"/>
            <person name="Doyle S."/>
        </authorList>
    </citation>
    <scope>NUCLEOTIDE SEQUENCE [LARGE SCALE GENOMIC DNA]</scope>
    <source>
        <strain evidence="4 5">NCTC12195</strain>
    </source>
</reference>
<evidence type="ECO:0000256" key="3">
    <source>
        <dbReference type="ARBA" id="ARBA00023052"/>
    </source>
</evidence>
<gene>
    <name evidence="4" type="primary">sucA_5</name>
    <name evidence="4" type="ORF">NCTC12195_02500</name>
</gene>
<dbReference type="GO" id="GO:0045252">
    <property type="term" value="C:oxoglutarate dehydrogenase complex"/>
    <property type="evidence" value="ECO:0007669"/>
    <property type="project" value="TreeGrafter"/>
</dbReference>
<sequence length="87" mass="9847">MAHRGRLNVLTHVLEKPYEMMISEFMHTDPMKFLPEDGSLQLTSGWSGDVKYHLGGVKTTQSYGIEQRISLANNPSHLEIVFTSSVR</sequence>
<protein>
    <submittedName>
        <fullName evidence="4">2-oxoglutarate dehydrogenase E1</fullName>
        <ecNumber evidence="4">1.2.4.2</ecNumber>
    </submittedName>
</protein>
<dbReference type="Gene3D" id="3.40.50.970">
    <property type="match status" value="1"/>
</dbReference>
<dbReference type="PANTHER" id="PTHR23152">
    <property type="entry name" value="2-OXOGLUTARATE DEHYDROGENASE"/>
    <property type="match status" value="1"/>
</dbReference>
<evidence type="ECO:0000256" key="2">
    <source>
        <dbReference type="ARBA" id="ARBA00023002"/>
    </source>
</evidence>
<dbReference type="AlphaFoldDB" id="A0A380FFQ8"/>
<organism evidence="4 5">
    <name type="scientific">Staphylococcus gallinarum</name>
    <dbReference type="NCBI Taxonomy" id="1293"/>
    <lineage>
        <taxon>Bacteria</taxon>
        <taxon>Bacillati</taxon>
        <taxon>Bacillota</taxon>
        <taxon>Bacilli</taxon>
        <taxon>Bacillales</taxon>
        <taxon>Staphylococcaceae</taxon>
        <taxon>Staphylococcus</taxon>
    </lineage>
</organism>
<dbReference type="GO" id="GO:0006099">
    <property type="term" value="P:tricarboxylic acid cycle"/>
    <property type="evidence" value="ECO:0007669"/>
    <property type="project" value="TreeGrafter"/>
</dbReference>
<dbReference type="GO" id="GO:0005829">
    <property type="term" value="C:cytosol"/>
    <property type="evidence" value="ECO:0007669"/>
    <property type="project" value="TreeGrafter"/>
</dbReference>
<keyword evidence="2 4" id="KW-0560">Oxidoreductase</keyword>
<accession>A0A380FFQ8</accession>
<proteinExistence type="predicted"/>
<evidence type="ECO:0000256" key="1">
    <source>
        <dbReference type="ARBA" id="ARBA00001964"/>
    </source>
</evidence>
<dbReference type="Proteomes" id="UP000255277">
    <property type="component" value="Unassembled WGS sequence"/>
</dbReference>